<organism evidence="3 4">
    <name type="scientific">Streptomyces coelicoflavus</name>
    <dbReference type="NCBI Taxonomy" id="285562"/>
    <lineage>
        <taxon>Bacteria</taxon>
        <taxon>Bacillati</taxon>
        <taxon>Actinomycetota</taxon>
        <taxon>Actinomycetes</taxon>
        <taxon>Kitasatosporales</taxon>
        <taxon>Streptomycetaceae</taxon>
        <taxon>Streptomyces</taxon>
    </lineage>
</organism>
<protein>
    <submittedName>
        <fullName evidence="3">DsbA family oxidoreductase</fullName>
    </submittedName>
</protein>
<dbReference type="PANTHER" id="PTHR13887">
    <property type="entry name" value="GLUTATHIONE S-TRANSFERASE KAPPA"/>
    <property type="match status" value="1"/>
</dbReference>
<keyword evidence="4" id="KW-1185">Reference proteome</keyword>
<feature type="compositionally biased region" description="Basic and acidic residues" evidence="1">
    <location>
        <begin position="210"/>
        <end position="231"/>
    </location>
</feature>
<dbReference type="AlphaFoldDB" id="A0A6N9UIQ1"/>
<dbReference type="InterPro" id="IPR036249">
    <property type="entry name" value="Thioredoxin-like_sf"/>
</dbReference>
<dbReference type="SUPFAM" id="SSF52833">
    <property type="entry name" value="Thioredoxin-like"/>
    <property type="match status" value="1"/>
</dbReference>
<feature type="region of interest" description="Disordered" evidence="1">
    <location>
        <begin position="209"/>
        <end position="231"/>
    </location>
</feature>
<dbReference type="GO" id="GO:0016491">
    <property type="term" value="F:oxidoreductase activity"/>
    <property type="evidence" value="ECO:0007669"/>
    <property type="project" value="InterPro"/>
</dbReference>
<dbReference type="Gene3D" id="3.40.30.10">
    <property type="entry name" value="Glutaredoxin"/>
    <property type="match status" value="1"/>
</dbReference>
<gene>
    <name evidence="3" type="ORF">G3I46_14675</name>
</gene>
<evidence type="ECO:0000313" key="4">
    <source>
        <dbReference type="Proteomes" id="UP000469545"/>
    </source>
</evidence>
<feature type="domain" description="DSBA-like thioredoxin" evidence="2">
    <location>
        <begin position="2"/>
        <end position="195"/>
    </location>
</feature>
<comment type="caution">
    <text evidence="3">The sequence shown here is derived from an EMBL/GenBank/DDBJ whole genome shotgun (WGS) entry which is preliminary data.</text>
</comment>
<proteinExistence type="predicted"/>
<sequence>MRVDVWSDVNCPWCYITKRTFEQALERSGRTDVEVVLHPFQIDGEQPEHATPLLEWLAGKYGADRARFMDEQVTAAGPRHGIAFRNAAGFNANTLNAHRLLGHAHRVHGRPVQSRLEELIFAAMFTEHEDISDVGVLADRAERSGMDREAAEAYLRSTDGYEDVRAEVRAARAAGITAVPRFAFDHGQVVEGAQEDPAVFLAALAGPPAVRDEPDVRHEPDPHPLPEETLR</sequence>
<evidence type="ECO:0000313" key="3">
    <source>
        <dbReference type="EMBL" id="NEB17751.1"/>
    </source>
</evidence>
<accession>A0A6N9UIQ1</accession>
<reference evidence="3 4" key="1">
    <citation type="submission" date="2020-01" db="EMBL/GenBank/DDBJ databases">
        <title>Insect and environment-associated Actinomycetes.</title>
        <authorList>
            <person name="Currrie C."/>
            <person name="Chevrette M."/>
            <person name="Carlson C."/>
            <person name="Stubbendieck R."/>
            <person name="Wendt-Pienkowski E."/>
        </authorList>
    </citation>
    <scope>NUCLEOTIDE SEQUENCE [LARGE SCALE GENOMIC DNA]</scope>
    <source>
        <strain evidence="3 4">SID14172</strain>
    </source>
</reference>
<dbReference type="InterPro" id="IPR001853">
    <property type="entry name" value="DSBA-like_thioredoxin_dom"/>
</dbReference>
<dbReference type="Pfam" id="PF01323">
    <property type="entry name" value="DSBA"/>
    <property type="match status" value="1"/>
</dbReference>
<dbReference type="CDD" id="cd03024">
    <property type="entry name" value="DsbA_FrnE"/>
    <property type="match status" value="1"/>
</dbReference>
<name>A0A6N9UIQ1_9ACTN</name>
<dbReference type="Proteomes" id="UP000469545">
    <property type="component" value="Unassembled WGS sequence"/>
</dbReference>
<dbReference type="PANTHER" id="PTHR13887:SF41">
    <property type="entry name" value="THIOREDOXIN SUPERFAMILY PROTEIN"/>
    <property type="match status" value="1"/>
</dbReference>
<dbReference type="EMBL" id="JAAGMB010000327">
    <property type="protein sequence ID" value="NEB17751.1"/>
    <property type="molecule type" value="Genomic_DNA"/>
</dbReference>
<evidence type="ECO:0000259" key="2">
    <source>
        <dbReference type="Pfam" id="PF01323"/>
    </source>
</evidence>
<dbReference type="RefSeq" id="WP_164140360.1">
    <property type="nucleotide sequence ID" value="NZ_JAAGMB010000327.1"/>
</dbReference>
<evidence type="ECO:0000256" key="1">
    <source>
        <dbReference type="SAM" id="MobiDB-lite"/>
    </source>
</evidence>